<proteinExistence type="predicted"/>
<protein>
    <submittedName>
        <fullName evidence="1">Uncharacterized protein</fullName>
    </submittedName>
</protein>
<reference evidence="1 2" key="1">
    <citation type="submission" date="2019-03" db="EMBL/GenBank/DDBJ databases">
        <title>First draft genome of Liparis tanakae, snailfish: a comprehensive survey of snailfish specific genes.</title>
        <authorList>
            <person name="Kim W."/>
            <person name="Song I."/>
            <person name="Jeong J.-H."/>
            <person name="Kim D."/>
            <person name="Kim S."/>
            <person name="Ryu S."/>
            <person name="Song J.Y."/>
            <person name="Lee S.K."/>
        </authorList>
    </citation>
    <scope>NUCLEOTIDE SEQUENCE [LARGE SCALE GENOMIC DNA]</scope>
    <source>
        <tissue evidence="1">Muscle</tissue>
    </source>
</reference>
<dbReference type="Proteomes" id="UP000314294">
    <property type="component" value="Unassembled WGS sequence"/>
</dbReference>
<comment type="caution">
    <text evidence="1">The sequence shown here is derived from an EMBL/GenBank/DDBJ whole genome shotgun (WGS) entry which is preliminary data.</text>
</comment>
<accession>A0A4Z2IPU4</accession>
<organism evidence="1 2">
    <name type="scientific">Liparis tanakae</name>
    <name type="common">Tanaka's snailfish</name>
    <dbReference type="NCBI Taxonomy" id="230148"/>
    <lineage>
        <taxon>Eukaryota</taxon>
        <taxon>Metazoa</taxon>
        <taxon>Chordata</taxon>
        <taxon>Craniata</taxon>
        <taxon>Vertebrata</taxon>
        <taxon>Euteleostomi</taxon>
        <taxon>Actinopterygii</taxon>
        <taxon>Neopterygii</taxon>
        <taxon>Teleostei</taxon>
        <taxon>Neoteleostei</taxon>
        <taxon>Acanthomorphata</taxon>
        <taxon>Eupercaria</taxon>
        <taxon>Perciformes</taxon>
        <taxon>Cottioidei</taxon>
        <taxon>Cottales</taxon>
        <taxon>Liparidae</taxon>
        <taxon>Liparis</taxon>
    </lineage>
</organism>
<name>A0A4Z2IPU4_9TELE</name>
<dbReference type="EMBL" id="SRLO01000066">
    <property type="protein sequence ID" value="TNN79232.1"/>
    <property type="molecule type" value="Genomic_DNA"/>
</dbReference>
<keyword evidence="2" id="KW-1185">Reference proteome</keyword>
<sequence length="68" mass="7832">MVMNWDILDMTNAVWLDKRKGTTAEEYRLQSEVAVVDVPLQDVIVLALLRLEDVSPVSLPQNRHSWIL</sequence>
<gene>
    <name evidence="1" type="ORF">EYF80_010476</name>
</gene>
<evidence type="ECO:0000313" key="2">
    <source>
        <dbReference type="Proteomes" id="UP000314294"/>
    </source>
</evidence>
<evidence type="ECO:0000313" key="1">
    <source>
        <dbReference type="EMBL" id="TNN79232.1"/>
    </source>
</evidence>
<dbReference type="AlphaFoldDB" id="A0A4Z2IPU4"/>